<proteinExistence type="predicted"/>
<evidence type="ECO:0000256" key="1">
    <source>
        <dbReference type="SAM" id="SignalP"/>
    </source>
</evidence>
<dbReference type="AlphaFoldDB" id="A0A972VZ24"/>
<dbReference type="Pfam" id="PF13474">
    <property type="entry name" value="SnoaL_3"/>
    <property type="match status" value="1"/>
</dbReference>
<evidence type="ECO:0000313" key="3">
    <source>
        <dbReference type="EMBL" id="NQV65652.1"/>
    </source>
</evidence>
<reference evidence="3" key="1">
    <citation type="submission" date="2020-05" db="EMBL/GenBank/DDBJ databases">
        <title>Sulfur intermediates as new biogeochemical hubs in an aquatic model microbial ecosystem.</title>
        <authorList>
            <person name="Vigneron A."/>
        </authorList>
    </citation>
    <scope>NUCLEOTIDE SEQUENCE</scope>
    <source>
        <strain evidence="3">Bin.250</strain>
    </source>
</reference>
<dbReference type="Proteomes" id="UP000754644">
    <property type="component" value="Unassembled WGS sequence"/>
</dbReference>
<dbReference type="EMBL" id="JABMOJ010000366">
    <property type="protein sequence ID" value="NQV65652.1"/>
    <property type="molecule type" value="Genomic_DNA"/>
</dbReference>
<dbReference type="Gene3D" id="3.10.450.50">
    <property type="match status" value="1"/>
</dbReference>
<dbReference type="SUPFAM" id="SSF54427">
    <property type="entry name" value="NTF2-like"/>
    <property type="match status" value="1"/>
</dbReference>
<organism evidence="3 4">
    <name type="scientific">SAR86 cluster bacterium</name>
    <dbReference type="NCBI Taxonomy" id="2030880"/>
    <lineage>
        <taxon>Bacteria</taxon>
        <taxon>Pseudomonadati</taxon>
        <taxon>Pseudomonadota</taxon>
        <taxon>Gammaproteobacteria</taxon>
        <taxon>SAR86 cluster</taxon>
    </lineage>
</organism>
<feature type="signal peptide" evidence="1">
    <location>
        <begin position="1"/>
        <end position="20"/>
    </location>
</feature>
<gene>
    <name evidence="3" type="ORF">HQ497_09840</name>
</gene>
<feature type="chain" id="PRO_5037355364" evidence="1">
    <location>
        <begin position="21"/>
        <end position="170"/>
    </location>
</feature>
<dbReference type="InterPro" id="IPR032710">
    <property type="entry name" value="NTF2-like_dom_sf"/>
</dbReference>
<keyword evidence="1" id="KW-0732">Signal</keyword>
<protein>
    <submittedName>
        <fullName evidence="3">Nuclear transport factor 2 family protein</fullName>
    </submittedName>
</protein>
<evidence type="ECO:0000259" key="2">
    <source>
        <dbReference type="Pfam" id="PF13474"/>
    </source>
</evidence>
<evidence type="ECO:0000313" key="4">
    <source>
        <dbReference type="Proteomes" id="UP000754644"/>
    </source>
</evidence>
<dbReference type="InterPro" id="IPR037401">
    <property type="entry name" value="SnoaL-like"/>
</dbReference>
<feature type="domain" description="SnoaL-like" evidence="2">
    <location>
        <begin position="32"/>
        <end position="142"/>
    </location>
</feature>
<accession>A0A972VZ24</accession>
<name>A0A972VZ24_9GAMM</name>
<comment type="caution">
    <text evidence="3">The sequence shown here is derived from an EMBL/GenBank/DDBJ whole genome shotgun (WGS) entry which is preliminary data.</text>
</comment>
<sequence>MRWILLFVVICTSHLVQVKAATPTPDQRHTFNALLDGFHQAAAKADFDDYFNRFSEGGIFMGTDASERWTVPAFKDYARASFEQGKGWTYLPLERHISIADQGQIAWFDEILDNARLGRCRGTGVLTRIDGAWKISHYSLTLLIPNSIAAAVGEQTLQADRAAAVPDDAS</sequence>